<evidence type="ECO:0000313" key="2">
    <source>
        <dbReference type="Proteomes" id="UP000789901"/>
    </source>
</evidence>
<organism evidence="1 2">
    <name type="scientific">Gigaspora margarita</name>
    <dbReference type="NCBI Taxonomy" id="4874"/>
    <lineage>
        <taxon>Eukaryota</taxon>
        <taxon>Fungi</taxon>
        <taxon>Fungi incertae sedis</taxon>
        <taxon>Mucoromycota</taxon>
        <taxon>Glomeromycotina</taxon>
        <taxon>Glomeromycetes</taxon>
        <taxon>Diversisporales</taxon>
        <taxon>Gigasporaceae</taxon>
        <taxon>Gigaspora</taxon>
    </lineage>
</organism>
<proteinExistence type="predicted"/>
<comment type="caution">
    <text evidence="1">The sequence shown here is derived from an EMBL/GenBank/DDBJ whole genome shotgun (WGS) entry which is preliminary data.</text>
</comment>
<dbReference type="Proteomes" id="UP000789901">
    <property type="component" value="Unassembled WGS sequence"/>
</dbReference>
<dbReference type="InterPro" id="IPR036388">
    <property type="entry name" value="WH-like_DNA-bd_sf"/>
</dbReference>
<evidence type="ECO:0000313" key="1">
    <source>
        <dbReference type="EMBL" id="CAG8470793.1"/>
    </source>
</evidence>
<dbReference type="EMBL" id="CAJVQB010000148">
    <property type="protein sequence ID" value="CAG8470793.1"/>
    <property type="molecule type" value="Genomic_DNA"/>
</dbReference>
<dbReference type="Gene3D" id="1.10.10.10">
    <property type="entry name" value="Winged helix-like DNA-binding domain superfamily/Winged helix DNA-binding domain"/>
    <property type="match status" value="1"/>
</dbReference>
<dbReference type="InterPro" id="IPR036217">
    <property type="entry name" value="MethylDNA_cys_MeTrfase_DNAb"/>
</dbReference>
<accession>A0ABM8VXF3</accession>
<sequence length="95" mass="10566">MENSLNVYRLCSQIPKGQVSTYKCLAIAVYGSPHYSRLVVINSNFSLGGFATGGGKGSWPEVKRKKLASEGILFNDRGYLRNDLREKAIFNDFSD</sequence>
<reference evidence="1 2" key="1">
    <citation type="submission" date="2021-06" db="EMBL/GenBank/DDBJ databases">
        <authorList>
            <person name="Kallberg Y."/>
            <person name="Tangrot J."/>
            <person name="Rosling A."/>
        </authorList>
    </citation>
    <scope>NUCLEOTIDE SEQUENCE [LARGE SCALE GENOMIC DNA]</scope>
    <source>
        <strain evidence="1 2">120-4 pot B 10/14</strain>
    </source>
</reference>
<protein>
    <submittedName>
        <fullName evidence="1">17646_t:CDS:1</fullName>
    </submittedName>
</protein>
<dbReference type="SUPFAM" id="SSF46767">
    <property type="entry name" value="Methylated DNA-protein cysteine methyltransferase, C-terminal domain"/>
    <property type="match status" value="1"/>
</dbReference>
<keyword evidence="2" id="KW-1185">Reference proteome</keyword>
<gene>
    <name evidence="1" type="ORF">GMARGA_LOCUS767</name>
</gene>
<name>A0ABM8VXF3_GIGMA</name>